<name>A0A0F9PSL4_9ZZZZ</name>
<proteinExistence type="predicted"/>
<dbReference type="EMBL" id="LAZR01002197">
    <property type="protein sequence ID" value="KKN33179.1"/>
    <property type="molecule type" value="Genomic_DNA"/>
</dbReference>
<organism evidence="1">
    <name type="scientific">marine sediment metagenome</name>
    <dbReference type="NCBI Taxonomy" id="412755"/>
    <lineage>
        <taxon>unclassified sequences</taxon>
        <taxon>metagenomes</taxon>
        <taxon>ecological metagenomes</taxon>
    </lineage>
</organism>
<protein>
    <submittedName>
        <fullName evidence="1">Uncharacterized protein</fullName>
    </submittedName>
</protein>
<evidence type="ECO:0000313" key="1">
    <source>
        <dbReference type="EMBL" id="KKN33179.1"/>
    </source>
</evidence>
<accession>A0A0F9PSL4</accession>
<reference evidence="1" key="1">
    <citation type="journal article" date="2015" name="Nature">
        <title>Complex archaea that bridge the gap between prokaryotes and eukaryotes.</title>
        <authorList>
            <person name="Spang A."/>
            <person name="Saw J.H."/>
            <person name="Jorgensen S.L."/>
            <person name="Zaremba-Niedzwiedzka K."/>
            <person name="Martijn J."/>
            <person name="Lind A.E."/>
            <person name="van Eijk R."/>
            <person name="Schleper C."/>
            <person name="Guy L."/>
            <person name="Ettema T.J."/>
        </authorList>
    </citation>
    <scope>NUCLEOTIDE SEQUENCE</scope>
</reference>
<sequence>MADAYEQKRLQALAERQVAEFAGPDHRSLAVRYGPGSFGFHEAMHVTQVVVDLIERELLSHSAVLLDEFWDGKAREAQALLRSTYTHVVEAHLAAPLPAGEPADDGSRH</sequence>
<dbReference type="AlphaFoldDB" id="A0A0F9PSL4"/>
<gene>
    <name evidence="1" type="ORF">LCGC14_0806290</name>
</gene>
<comment type="caution">
    <text evidence="1">The sequence shown here is derived from an EMBL/GenBank/DDBJ whole genome shotgun (WGS) entry which is preliminary data.</text>
</comment>